<keyword evidence="3" id="KW-1185">Reference proteome</keyword>
<dbReference type="Proteomes" id="UP000694925">
    <property type="component" value="Unplaced"/>
</dbReference>
<feature type="transmembrane region" description="Helical" evidence="2">
    <location>
        <begin position="149"/>
        <end position="177"/>
    </location>
</feature>
<gene>
    <name evidence="4" type="primary">LOC108629325</name>
</gene>
<reference evidence="4" key="1">
    <citation type="submission" date="2025-08" db="UniProtKB">
        <authorList>
            <consortium name="RefSeq"/>
        </authorList>
    </citation>
    <scope>IDENTIFICATION</scope>
    <source>
        <tissue evidence="4">Whole body</tissue>
    </source>
</reference>
<keyword evidence="2" id="KW-0472">Membrane</keyword>
<dbReference type="GeneID" id="108629325"/>
<feature type="region of interest" description="Disordered" evidence="1">
    <location>
        <begin position="228"/>
        <end position="254"/>
    </location>
</feature>
<keyword evidence="2" id="KW-0812">Transmembrane</keyword>
<proteinExistence type="predicted"/>
<evidence type="ECO:0000256" key="2">
    <source>
        <dbReference type="SAM" id="Phobius"/>
    </source>
</evidence>
<protein>
    <submittedName>
        <fullName evidence="4">Cadherin-87A-like</fullName>
    </submittedName>
</protein>
<keyword evidence="2" id="KW-1133">Transmembrane helix</keyword>
<name>A0AAJ7J9Q7_9HYME</name>
<dbReference type="RefSeq" id="XP_017887410.1">
    <property type="nucleotide sequence ID" value="XM_018031921.2"/>
</dbReference>
<evidence type="ECO:0000313" key="3">
    <source>
        <dbReference type="Proteomes" id="UP000694925"/>
    </source>
</evidence>
<evidence type="ECO:0000256" key="1">
    <source>
        <dbReference type="SAM" id="MobiDB-lite"/>
    </source>
</evidence>
<organism evidence="3 4">
    <name type="scientific">Ceratina calcarata</name>
    <dbReference type="NCBI Taxonomy" id="156304"/>
    <lineage>
        <taxon>Eukaryota</taxon>
        <taxon>Metazoa</taxon>
        <taxon>Ecdysozoa</taxon>
        <taxon>Arthropoda</taxon>
        <taxon>Hexapoda</taxon>
        <taxon>Insecta</taxon>
        <taxon>Pterygota</taxon>
        <taxon>Neoptera</taxon>
        <taxon>Endopterygota</taxon>
        <taxon>Hymenoptera</taxon>
        <taxon>Apocrita</taxon>
        <taxon>Aculeata</taxon>
        <taxon>Apoidea</taxon>
        <taxon>Anthophila</taxon>
        <taxon>Apidae</taxon>
        <taxon>Ceratina</taxon>
        <taxon>Zadontomerus</taxon>
    </lineage>
</organism>
<evidence type="ECO:0000313" key="4">
    <source>
        <dbReference type="RefSeq" id="XP_017887410.1"/>
    </source>
</evidence>
<accession>A0AAJ7J9Q7</accession>
<dbReference type="AlphaFoldDB" id="A0AAJ7J9Q7"/>
<dbReference type="KEGG" id="ccal:108629325"/>
<sequence length="319" mass="36012">MAEYNQDRFIVEVVAKETAIPERYAMTRVHVWVFEASQLIRVILSRPPEEVNRQRDEIVTELSNATQNRVVVDDIRYHVDASGHIRREWCDMYLHVVEPKTQTIAPIPQVLKVIDAKYDFLKDYYAGFAIENVVPAYAGVQEEPFDPALAALIALLVVLLVGAVTVTVVCCCLRHWVITVPNDIRKKDGLIKKQIIDELNTTENPLWIEQKLKLYEEQELTMQVFSEPEGGLGTERRGSGVSVGMGDTSQDNTYATIQRPMPTNRHRPTTPDYTTLPGNHNLYESAMGFQGSTFQPSSNLIPQLTIDLDGQPQFVSALV</sequence>